<gene>
    <name evidence="1" type="ORF">PEDI_32510</name>
</gene>
<evidence type="ECO:0000313" key="2">
    <source>
        <dbReference type="Proteomes" id="UP001310022"/>
    </source>
</evidence>
<dbReference type="SUPFAM" id="SSF111369">
    <property type="entry name" value="HlyD-like secretion proteins"/>
    <property type="match status" value="1"/>
</dbReference>
<dbReference type="Gene3D" id="1.10.287.470">
    <property type="entry name" value="Helix hairpin bin"/>
    <property type="match status" value="1"/>
</dbReference>
<dbReference type="AlphaFoldDB" id="A0AAN4VZ25"/>
<keyword evidence="2" id="KW-1185">Reference proteome</keyword>
<dbReference type="Gene3D" id="2.40.50.100">
    <property type="match status" value="1"/>
</dbReference>
<accession>A0AAN4VZ25</accession>
<dbReference type="GO" id="GO:1990281">
    <property type="term" value="C:efflux pump complex"/>
    <property type="evidence" value="ECO:0007669"/>
    <property type="project" value="TreeGrafter"/>
</dbReference>
<reference evidence="1 2" key="1">
    <citation type="submission" date="2021-12" db="EMBL/GenBank/DDBJ databases">
        <title>Genome sequencing of bacteria with rrn-lacking chromosome and rrn-plasmid.</title>
        <authorList>
            <person name="Anda M."/>
            <person name="Iwasaki W."/>
        </authorList>
    </citation>
    <scope>NUCLEOTIDE SEQUENCE [LARGE SCALE GENOMIC DNA]</scope>
    <source>
        <strain evidence="1 2">NBRC 15940</strain>
    </source>
</reference>
<dbReference type="RefSeq" id="WP_338237943.1">
    <property type="nucleotide sequence ID" value="NZ_BQKE01000002.1"/>
</dbReference>
<dbReference type="GO" id="GO:0015562">
    <property type="term" value="F:efflux transmembrane transporter activity"/>
    <property type="evidence" value="ECO:0007669"/>
    <property type="project" value="TreeGrafter"/>
</dbReference>
<dbReference type="Gene3D" id="2.40.30.170">
    <property type="match status" value="1"/>
</dbReference>
<dbReference type="PROSITE" id="PS51257">
    <property type="entry name" value="PROKAR_LIPOPROTEIN"/>
    <property type="match status" value="1"/>
</dbReference>
<organism evidence="1 2">
    <name type="scientific">Persicobacter diffluens</name>
    <dbReference type="NCBI Taxonomy" id="981"/>
    <lineage>
        <taxon>Bacteria</taxon>
        <taxon>Pseudomonadati</taxon>
        <taxon>Bacteroidota</taxon>
        <taxon>Cytophagia</taxon>
        <taxon>Cytophagales</taxon>
        <taxon>Persicobacteraceae</taxon>
        <taxon>Persicobacter</taxon>
    </lineage>
</organism>
<evidence type="ECO:0000313" key="1">
    <source>
        <dbReference type="EMBL" id="GJM62699.1"/>
    </source>
</evidence>
<dbReference type="PANTHER" id="PTHR30469:SF15">
    <property type="entry name" value="HLYD FAMILY OF SECRETION PROTEINS"/>
    <property type="match status" value="1"/>
</dbReference>
<dbReference type="EMBL" id="BQKE01000002">
    <property type="protein sequence ID" value="GJM62699.1"/>
    <property type="molecule type" value="Genomic_DNA"/>
</dbReference>
<name>A0AAN4VZ25_9BACT</name>
<sequence>MSRFNVYTYLVFLVSLMACQDGERLSDAYGTIETDEVMVAAQASGVLEKFDIQEGMILKEGQSVGLIDTLSLHIQKMELQAQREALRAQSGQLYAQIGIYESQKKNLLREQKRIEKLLEVDAATSKQKDDIEGQILVVENQIKHVESNKPALFAQIRALDAKEQLLDDQLRKSHILNAREGTVLTKYVEEKELVNFGKPLYKLGDLENVYAWAYISGKQLHEITIGQKVNVLYDLDGGDMGQQIGEVTFISSKSEFTPKTIQTKDERVDLVYAIKVRLKNDGLFKIGMPVEIRF</sequence>
<dbReference type="PANTHER" id="PTHR30469">
    <property type="entry name" value="MULTIDRUG RESISTANCE PROTEIN MDTA"/>
    <property type="match status" value="1"/>
</dbReference>
<proteinExistence type="predicted"/>
<protein>
    <submittedName>
        <fullName evidence="1">Membrane protein</fullName>
    </submittedName>
</protein>
<dbReference type="Proteomes" id="UP001310022">
    <property type="component" value="Unassembled WGS sequence"/>
</dbReference>
<comment type="caution">
    <text evidence="1">The sequence shown here is derived from an EMBL/GenBank/DDBJ whole genome shotgun (WGS) entry which is preliminary data.</text>
</comment>